<sequence>MYLSFPDWLHPEIIPGLPLRWYGLMYLVAFFVACTLLKLQIKEKSLKVNKDEALNLFFWLIIGLLAGARLFAVTIYDTEGYYLKHPLQTILPFAVINGKIVFTGLQGMSYHGGLVGTFIACIIYLRVKKLDIWEWTDMLVTAAPLGYTFGRLGNFINAELYGRVTTVPWGMVFPTAEKFPAAQAWVKDIAVRVGMAIDGEPWVNLPRHPSQLYEAFFEGIFLWAVLWFVLRKRRPFKGFLLSAYLIGYGLIRFIIEYFREPDKEIGYPIQLVKIDNPNYQSSLFNFTTGQILCFLM</sequence>
<evidence type="ECO:0008006" key="8">
    <source>
        <dbReference type="Google" id="ProtNLM"/>
    </source>
</evidence>
<evidence type="ECO:0000256" key="5">
    <source>
        <dbReference type="ARBA" id="ARBA00023136"/>
    </source>
</evidence>
<accession>A0A0F8YSJ8</accession>
<keyword evidence="5 6" id="KW-0472">Membrane</keyword>
<feature type="transmembrane region" description="Helical" evidence="6">
    <location>
        <begin position="236"/>
        <end position="255"/>
    </location>
</feature>
<dbReference type="PANTHER" id="PTHR30589:SF0">
    <property type="entry name" value="PHOSPHATIDYLGLYCEROL--PROLIPOPROTEIN DIACYLGLYCERYL TRANSFERASE"/>
    <property type="match status" value="1"/>
</dbReference>
<keyword evidence="1" id="KW-1003">Cell membrane</keyword>
<protein>
    <recommendedName>
        <fullName evidence="8">Prolipoprotein diacylglyceryl transferase</fullName>
    </recommendedName>
</protein>
<feature type="transmembrane region" description="Helical" evidence="6">
    <location>
        <begin position="108"/>
        <end position="127"/>
    </location>
</feature>
<evidence type="ECO:0000256" key="6">
    <source>
        <dbReference type="SAM" id="Phobius"/>
    </source>
</evidence>
<feature type="transmembrane region" description="Helical" evidence="6">
    <location>
        <begin position="53"/>
        <end position="76"/>
    </location>
</feature>
<name>A0A0F8YSJ8_9ZZZZ</name>
<evidence type="ECO:0000256" key="2">
    <source>
        <dbReference type="ARBA" id="ARBA00022679"/>
    </source>
</evidence>
<dbReference type="PROSITE" id="PS01311">
    <property type="entry name" value="LGT"/>
    <property type="match status" value="1"/>
</dbReference>
<keyword evidence="4 6" id="KW-1133">Transmembrane helix</keyword>
<dbReference type="GO" id="GO:0008961">
    <property type="term" value="F:phosphatidylglycerol-prolipoprotein diacylglyceryl transferase activity"/>
    <property type="evidence" value="ECO:0007669"/>
    <property type="project" value="InterPro"/>
</dbReference>
<reference evidence="7" key="1">
    <citation type="journal article" date="2015" name="Nature">
        <title>Complex archaea that bridge the gap between prokaryotes and eukaryotes.</title>
        <authorList>
            <person name="Spang A."/>
            <person name="Saw J.H."/>
            <person name="Jorgensen S.L."/>
            <person name="Zaremba-Niedzwiedzka K."/>
            <person name="Martijn J."/>
            <person name="Lind A.E."/>
            <person name="van Eijk R."/>
            <person name="Schleper C."/>
            <person name="Guy L."/>
            <person name="Ettema T.J."/>
        </authorList>
    </citation>
    <scope>NUCLEOTIDE SEQUENCE</scope>
</reference>
<proteinExistence type="inferred from homology"/>
<evidence type="ECO:0000313" key="7">
    <source>
        <dbReference type="EMBL" id="KKK50976.1"/>
    </source>
</evidence>
<dbReference type="GO" id="GO:0005886">
    <property type="term" value="C:plasma membrane"/>
    <property type="evidence" value="ECO:0007669"/>
    <property type="project" value="InterPro"/>
</dbReference>
<comment type="caution">
    <text evidence="7">The sequence shown here is derived from an EMBL/GenBank/DDBJ whole genome shotgun (WGS) entry which is preliminary data.</text>
</comment>
<evidence type="ECO:0000256" key="1">
    <source>
        <dbReference type="ARBA" id="ARBA00022475"/>
    </source>
</evidence>
<dbReference type="NCBIfam" id="TIGR00544">
    <property type="entry name" value="lgt"/>
    <property type="match status" value="1"/>
</dbReference>
<feature type="transmembrane region" description="Helical" evidence="6">
    <location>
        <begin position="20"/>
        <end position="41"/>
    </location>
</feature>
<evidence type="ECO:0000256" key="4">
    <source>
        <dbReference type="ARBA" id="ARBA00022989"/>
    </source>
</evidence>
<dbReference type="EMBL" id="LAZR01067745">
    <property type="protein sequence ID" value="KKK50976.1"/>
    <property type="molecule type" value="Genomic_DNA"/>
</dbReference>
<keyword evidence="2" id="KW-0808">Transferase</keyword>
<dbReference type="Pfam" id="PF01790">
    <property type="entry name" value="LGT"/>
    <property type="match status" value="1"/>
</dbReference>
<evidence type="ECO:0000256" key="3">
    <source>
        <dbReference type="ARBA" id="ARBA00022692"/>
    </source>
</evidence>
<keyword evidence="3 6" id="KW-0812">Transmembrane</keyword>
<dbReference type="AlphaFoldDB" id="A0A0F8YSJ8"/>
<gene>
    <name evidence="7" type="ORF">LCGC14_3119620</name>
</gene>
<dbReference type="InterPro" id="IPR001640">
    <property type="entry name" value="Lgt"/>
</dbReference>
<dbReference type="PANTHER" id="PTHR30589">
    <property type="entry name" value="PROLIPOPROTEIN DIACYLGLYCERYL TRANSFERASE"/>
    <property type="match status" value="1"/>
</dbReference>
<dbReference type="GO" id="GO:0042158">
    <property type="term" value="P:lipoprotein biosynthetic process"/>
    <property type="evidence" value="ECO:0007669"/>
    <property type="project" value="InterPro"/>
</dbReference>
<organism evidence="7">
    <name type="scientific">marine sediment metagenome</name>
    <dbReference type="NCBI Taxonomy" id="412755"/>
    <lineage>
        <taxon>unclassified sequences</taxon>
        <taxon>metagenomes</taxon>
        <taxon>ecological metagenomes</taxon>
    </lineage>
</organism>
<dbReference type="HAMAP" id="MF_01147">
    <property type="entry name" value="Lgt"/>
    <property type="match status" value="1"/>
</dbReference>
<feature type="non-terminal residue" evidence="7">
    <location>
        <position position="296"/>
    </location>
</feature>